<dbReference type="OrthoDB" id="9800897at2"/>
<dbReference type="SMART" id="SM00448">
    <property type="entry name" value="REC"/>
    <property type="match status" value="1"/>
</dbReference>
<keyword evidence="1" id="KW-0597">Phosphoprotein</keyword>
<dbReference type="EMBL" id="LN829119">
    <property type="protein sequence ID" value="CPR22210.1"/>
    <property type="molecule type" value="Genomic_DNA"/>
</dbReference>
<dbReference type="RefSeq" id="WP_046479334.1">
    <property type="nucleotide sequence ID" value="NZ_LN829118.1"/>
</dbReference>
<evidence type="ECO:0000259" key="2">
    <source>
        <dbReference type="PROSITE" id="PS50110"/>
    </source>
</evidence>
<dbReference type="KEGG" id="fiy:BN1229_v1_3643"/>
<dbReference type="InterPro" id="IPR052048">
    <property type="entry name" value="ST_Response_Regulator"/>
</dbReference>
<sequence>MTTALVVDDSRVVRGFISKILESIGFVVQQAENGVLAKAACEKSMPEVIIVDWNMPEMNGLEFVEALRAMPNGHEPKVVFCTTENDIKHIMKAIESGADEYIMKPFDRAILETKLDQVGILPHSVETSALAAIG</sequence>
<protein>
    <submittedName>
        <fullName evidence="3">Chemotaxis protein CheY homolog</fullName>
    </submittedName>
</protein>
<reference evidence="4" key="1">
    <citation type="submission" date="2015-02" db="EMBL/GenBank/DDBJ databases">
        <authorList>
            <person name="Chooi Y.-H."/>
        </authorList>
    </citation>
    <scope>NUCLEOTIDE SEQUENCE [LARGE SCALE GENOMIC DNA]</scope>
    <source>
        <strain evidence="4">strain Y</strain>
    </source>
</reference>
<dbReference type="GO" id="GO:0000160">
    <property type="term" value="P:phosphorelay signal transduction system"/>
    <property type="evidence" value="ECO:0007669"/>
    <property type="project" value="InterPro"/>
</dbReference>
<dbReference type="PANTHER" id="PTHR43228:SF1">
    <property type="entry name" value="TWO-COMPONENT RESPONSE REGULATOR ARR22"/>
    <property type="match status" value="1"/>
</dbReference>
<proteinExistence type="predicted"/>
<dbReference type="PANTHER" id="PTHR43228">
    <property type="entry name" value="TWO-COMPONENT RESPONSE REGULATOR"/>
    <property type="match status" value="1"/>
</dbReference>
<evidence type="ECO:0000256" key="1">
    <source>
        <dbReference type="PROSITE-ProRule" id="PRU00169"/>
    </source>
</evidence>
<dbReference type="SUPFAM" id="SSF52172">
    <property type="entry name" value="CheY-like"/>
    <property type="match status" value="1"/>
</dbReference>
<feature type="modified residue" description="4-aspartylphosphate" evidence="1">
    <location>
        <position position="52"/>
    </location>
</feature>
<dbReference type="AlphaFoldDB" id="A0A0D6JKM2"/>
<dbReference type="KEGG" id="fil:BN1229_v1_3649"/>
<name>A0A0D6JKM2_9HYPH</name>
<feature type="domain" description="Response regulatory" evidence="2">
    <location>
        <begin position="3"/>
        <end position="119"/>
    </location>
</feature>
<gene>
    <name evidence="3" type="primary">cheY</name>
    <name evidence="3" type="ORF">YBN1229_v1_3643</name>
</gene>
<accession>A0A0D6JKM2</accession>
<dbReference type="Gene3D" id="3.40.50.2300">
    <property type="match status" value="1"/>
</dbReference>
<evidence type="ECO:0000313" key="4">
    <source>
        <dbReference type="Proteomes" id="UP000033187"/>
    </source>
</evidence>
<dbReference type="InterPro" id="IPR001789">
    <property type="entry name" value="Sig_transdc_resp-reg_receiver"/>
</dbReference>
<evidence type="ECO:0000313" key="3">
    <source>
        <dbReference type="EMBL" id="CPR22210.1"/>
    </source>
</evidence>
<dbReference type="Pfam" id="PF00072">
    <property type="entry name" value="Response_reg"/>
    <property type="match status" value="1"/>
</dbReference>
<dbReference type="InterPro" id="IPR011006">
    <property type="entry name" value="CheY-like_superfamily"/>
</dbReference>
<dbReference type="Proteomes" id="UP000033187">
    <property type="component" value="Chromosome 1"/>
</dbReference>
<dbReference type="PROSITE" id="PS50110">
    <property type="entry name" value="RESPONSE_REGULATORY"/>
    <property type="match status" value="1"/>
</dbReference>
<organism evidence="3 4">
    <name type="scientific">Candidatus Filomicrobium marinum</name>
    <dbReference type="NCBI Taxonomy" id="1608628"/>
    <lineage>
        <taxon>Bacteria</taxon>
        <taxon>Pseudomonadati</taxon>
        <taxon>Pseudomonadota</taxon>
        <taxon>Alphaproteobacteria</taxon>
        <taxon>Hyphomicrobiales</taxon>
        <taxon>Hyphomicrobiaceae</taxon>
        <taxon>Filomicrobium</taxon>
    </lineage>
</organism>
<keyword evidence="4" id="KW-1185">Reference proteome</keyword>